<proteinExistence type="evidence at transcript level"/>
<dbReference type="Pfam" id="PF00107">
    <property type="entry name" value="ADH_zinc_N"/>
    <property type="match status" value="1"/>
</dbReference>
<evidence type="ECO:0000256" key="1">
    <source>
        <dbReference type="ARBA" id="ARBA00001947"/>
    </source>
</evidence>
<dbReference type="SMART" id="SM00829">
    <property type="entry name" value="PKS_ER"/>
    <property type="match status" value="1"/>
</dbReference>
<protein>
    <recommendedName>
        <fullName evidence="8">Enoyl reductase (ER) domain-containing protein</fullName>
    </recommendedName>
</protein>
<dbReference type="PROSITE" id="PS00059">
    <property type="entry name" value="ADH_ZINC"/>
    <property type="match status" value="1"/>
</dbReference>
<sequence>MVNEGESGRFEVEVEGWAAKDESGILSPFNFTRRKTGSHDVTFKVAYCGICHSDLHQIRNDWKTSQYPMVPGHEIVGTVIEVGSQVKNFAVGDRVGVGCMVWSCQQCDSCSKDHEQYCEKVVWTYNGIYVDGSPTLGGYSSLMVCDHRFVVKIPECLPFDAAAPLLCAGITVYSPMKYFQMTEPGKSLGVVGLGGLGHMAVKFGKAFGLKVTVISTSPQKEKEAREHLGADNFLISKDQKQMLEAARSLDYIIDTVSADHPLHPIINLLKVNGKLVVVGMPEKPISFHPATVIFGRRFVGGSMIGGVKETQEMLDFCAEHNISCVIESIPMDYVNTAMQRLEKGDVKYRFVIDVTGSFSSPKAN</sequence>
<evidence type="ECO:0000256" key="2">
    <source>
        <dbReference type="ARBA" id="ARBA00008072"/>
    </source>
</evidence>
<dbReference type="SUPFAM" id="SSF50129">
    <property type="entry name" value="GroES-like"/>
    <property type="match status" value="1"/>
</dbReference>
<dbReference type="Pfam" id="PF08240">
    <property type="entry name" value="ADH_N"/>
    <property type="match status" value="1"/>
</dbReference>
<dbReference type="AlphaFoldDB" id="A9NZE7"/>
<keyword evidence="3 7" id="KW-0479">Metal-binding</keyword>
<dbReference type="InterPro" id="IPR047109">
    <property type="entry name" value="CAD-like"/>
</dbReference>
<evidence type="ECO:0000256" key="6">
    <source>
        <dbReference type="ARBA" id="ARBA00057621"/>
    </source>
</evidence>
<dbReference type="InterPro" id="IPR020843">
    <property type="entry name" value="ER"/>
</dbReference>
<comment type="cofactor">
    <cofactor evidence="1 7">
        <name>Zn(2+)</name>
        <dbReference type="ChEBI" id="CHEBI:29105"/>
    </cofactor>
</comment>
<dbReference type="InterPro" id="IPR011032">
    <property type="entry name" value="GroES-like_sf"/>
</dbReference>
<accession>A9NZE7</accession>
<dbReference type="EMBL" id="EF086752">
    <property type="protein sequence ID" value="ABK26008.1"/>
    <property type="molecule type" value="mRNA"/>
</dbReference>
<evidence type="ECO:0000256" key="3">
    <source>
        <dbReference type="ARBA" id="ARBA00022723"/>
    </source>
</evidence>
<evidence type="ECO:0000256" key="4">
    <source>
        <dbReference type="ARBA" id="ARBA00022833"/>
    </source>
</evidence>
<dbReference type="GO" id="GO:0016616">
    <property type="term" value="F:oxidoreductase activity, acting on the CH-OH group of donors, NAD or NADP as acceptor"/>
    <property type="evidence" value="ECO:0007669"/>
    <property type="project" value="InterPro"/>
</dbReference>
<keyword evidence="5" id="KW-0560">Oxidoreductase</keyword>
<dbReference type="InterPro" id="IPR036291">
    <property type="entry name" value="NAD(P)-bd_dom_sf"/>
</dbReference>
<comment type="function">
    <text evidence="6">Involved in lignin biosynthesis. Catalyzes the final step specific for the production of lignin monomers. Catalyzes the NADPH-dependent reduction of coniferaldehyde, 5-hydroxyconiferaldehyde, sinapaldehyde, 4-coumaraldehyde and caffeyl aldehyde to their respective alcohols.</text>
</comment>
<evidence type="ECO:0000256" key="7">
    <source>
        <dbReference type="RuleBase" id="RU361277"/>
    </source>
</evidence>
<feature type="domain" description="Enoyl reductase (ER)" evidence="8">
    <location>
        <begin position="24"/>
        <end position="352"/>
    </location>
</feature>
<dbReference type="Gene3D" id="3.40.50.720">
    <property type="entry name" value="NAD(P)-binding Rossmann-like Domain"/>
    <property type="match status" value="1"/>
</dbReference>
<dbReference type="SUPFAM" id="SSF51735">
    <property type="entry name" value="NAD(P)-binding Rossmann-fold domains"/>
    <property type="match status" value="1"/>
</dbReference>
<keyword evidence="4 7" id="KW-0862">Zinc</keyword>
<dbReference type="PANTHER" id="PTHR42683">
    <property type="entry name" value="ALDEHYDE REDUCTASE"/>
    <property type="match status" value="1"/>
</dbReference>
<dbReference type="GO" id="GO:0008270">
    <property type="term" value="F:zinc ion binding"/>
    <property type="evidence" value="ECO:0007669"/>
    <property type="project" value="InterPro"/>
</dbReference>
<dbReference type="GO" id="GO:0009809">
    <property type="term" value="P:lignin biosynthetic process"/>
    <property type="evidence" value="ECO:0007669"/>
    <property type="project" value="UniProtKB-ARBA"/>
</dbReference>
<dbReference type="FunFam" id="3.40.50.720:FF:000022">
    <property type="entry name" value="Cinnamyl alcohol dehydrogenase"/>
    <property type="match status" value="1"/>
</dbReference>
<dbReference type="FunFam" id="3.90.180.10:FF:000100">
    <property type="entry name" value="Putative cinnamyl alcohol dehydrogenase 6"/>
    <property type="match status" value="1"/>
</dbReference>
<dbReference type="InterPro" id="IPR013154">
    <property type="entry name" value="ADH-like_N"/>
</dbReference>
<evidence type="ECO:0000259" key="8">
    <source>
        <dbReference type="SMART" id="SM00829"/>
    </source>
</evidence>
<reference evidence="9" key="1">
    <citation type="journal article" date="2008" name="BMC Genomics">
        <title>A conifer genomics resource of 200,000 spruce (Picea spp.) ESTs and 6,464 high-quality, sequence-finished full-length cDNAs for Sitka spruce (Picea sitchensis).</title>
        <authorList>
            <person name="Ralph S.G."/>
            <person name="Chun H.J."/>
            <person name="Kolosova N."/>
            <person name="Cooper D."/>
            <person name="Oddy C."/>
            <person name="Ritland C.E."/>
            <person name="Kirkpatrick R."/>
            <person name="Moore R."/>
            <person name="Barber S."/>
            <person name="Holt R.A."/>
            <person name="Jones S.J."/>
            <person name="Marra M.A."/>
            <person name="Douglas C.J."/>
            <person name="Ritland K."/>
            <person name="Bohlmann J."/>
        </authorList>
    </citation>
    <scope>NUCLEOTIDE SEQUENCE</scope>
    <source>
        <tissue evidence="9">Green portion of the leader tissue</tissue>
    </source>
</reference>
<dbReference type="CDD" id="cd05283">
    <property type="entry name" value="CAD1"/>
    <property type="match status" value="1"/>
</dbReference>
<evidence type="ECO:0000256" key="5">
    <source>
        <dbReference type="ARBA" id="ARBA00023002"/>
    </source>
</evidence>
<name>A9NZE7_PICSI</name>
<comment type="similarity">
    <text evidence="2 7">Belongs to the zinc-containing alcohol dehydrogenase family.</text>
</comment>
<dbReference type="InterPro" id="IPR013149">
    <property type="entry name" value="ADH-like_C"/>
</dbReference>
<dbReference type="InterPro" id="IPR002328">
    <property type="entry name" value="ADH_Zn_CS"/>
</dbReference>
<dbReference type="FunFam" id="3.90.180.10:FF:000004">
    <property type="entry name" value="probable cinnamyl alcohol dehydrogenase"/>
    <property type="match status" value="1"/>
</dbReference>
<organism evidence="9">
    <name type="scientific">Picea sitchensis</name>
    <name type="common">Sitka spruce</name>
    <name type="synonym">Pinus sitchensis</name>
    <dbReference type="NCBI Taxonomy" id="3332"/>
    <lineage>
        <taxon>Eukaryota</taxon>
        <taxon>Viridiplantae</taxon>
        <taxon>Streptophyta</taxon>
        <taxon>Embryophyta</taxon>
        <taxon>Tracheophyta</taxon>
        <taxon>Spermatophyta</taxon>
        <taxon>Pinopsida</taxon>
        <taxon>Pinidae</taxon>
        <taxon>Conifers I</taxon>
        <taxon>Pinales</taxon>
        <taxon>Pinaceae</taxon>
        <taxon>Picea</taxon>
    </lineage>
</organism>
<dbReference type="OMA" id="HYAILWA"/>
<evidence type="ECO:0000313" key="9">
    <source>
        <dbReference type="EMBL" id="ABK26008.1"/>
    </source>
</evidence>
<dbReference type="Gene3D" id="3.90.180.10">
    <property type="entry name" value="Medium-chain alcohol dehydrogenases, catalytic domain"/>
    <property type="match status" value="1"/>
</dbReference>